<keyword evidence="1 4" id="KW-0768">Sushi</keyword>
<evidence type="ECO:0000256" key="4">
    <source>
        <dbReference type="PROSITE-ProRule" id="PRU00302"/>
    </source>
</evidence>
<evidence type="ECO:0000256" key="2">
    <source>
        <dbReference type="ARBA" id="ARBA00022729"/>
    </source>
</evidence>
<dbReference type="InterPro" id="IPR035976">
    <property type="entry name" value="Sushi/SCR/CCP_sf"/>
</dbReference>
<dbReference type="CDD" id="cd00033">
    <property type="entry name" value="CCP"/>
    <property type="match status" value="1"/>
</dbReference>
<reference evidence="6" key="1">
    <citation type="submission" date="2020-10" db="EMBL/GenBank/DDBJ databases">
        <title>Catharus ustulatus (Swainson's thrush) genome, bCatUst1, primary haplotype v2.</title>
        <authorList>
            <person name="Delmore K."/>
            <person name="Vafadar M."/>
            <person name="Formenti G."/>
            <person name="Chow W."/>
            <person name="Pelan S."/>
            <person name="Howe K."/>
            <person name="Rhie A."/>
            <person name="Mountcastle J."/>
            <person name="Haase B."/>
            <person name="Fedrigo O."/>
            <person name="Jarvis E.D."/>
        </authorList>
    </citation>
    <scope>NUCLEOTIDE SEQUENCE [LARGE SCALE GENOMIC DNA]</scope>
</reference>
<dbReference type="GO" id="GO:0006956">
    <property type="term" value="P:complement activation"/>
    <property type="evidence" value="ECO:0007669"/>
    <property type="project" value="TreeGrafter"/>
</dbReference>
<dbReference type="InterPro" id="IPR000436">
    <property type="entry name" value="Sushi_SCR_CCP_dom"/>
</dbReference>
<organism evidence="6 7">
    <name type="scientific">Catharus ustulatus</name>
    <name type="common">Russet-backed thrush</name>
    <name type="synonym">Hylocichla ustulatus</name>
    <dbReference type="NCBI Taxonomy" id="91951"/>
    <lineage>
        <taxon>Eukaryota</taxon>
        <taxon>Metazoa</taxon>
        <taxon>Chordata</taxon>
        <taxon>Craniata</taxon>
        <taxon>Vertebrata</taxon>
        <taxon>Euteleostomi</taxon>
        <taxon>Archelosauria</taxon>
        <taxon>Archosauria</taxon>
        <taxon>Dinosauria</taxon>
        <taxon>Saurischia</taxon>
        <taxon>Theropoda</taxon>
        <taxon>Coelurosauria</taxon>
        <taxon>Aves</taxon>
        <taxon>Neognathae</taxon>
        <taxon>Neoaves</taxon>
        <taxon>Telluraves</taxon>
        <taxon>Australaves</taxon>
        <taxon>Passeriformes</taxon>
        <taxon>Turdidae</taxon>
        <taxon>Catharus</taxon>
    </lineage>
</organism>
<name>A0A8C3TYQ4_CATUS</name>
<dbReference type="SMART" id="SM00032">
    <property type="entry name" value="CCP"/>
    <property type="match status" value="2"/>
</dbReference>
<dbReference type="Ensembl" id="ENSCUST00005005109.1">
    <property type="protein sequence ID" value="ENSCUSP00005004903.1"/>
    <property type="gene ID" value="ENSCUSG00005003166.1"/>
</dbReference>
<evidence type="ECO:0000313" key="7">
    <source>
        <dbReference type="Proteomes" id="UP000694563"/>
    </source>
</evidence>
<evidence type="ECO:0000256" key="3">
    <source>
        <dbReference type="ARBA" id="ARBA00023157"/>
    </source>
</evidence>
<evidence type="ECO:0000256" key="1">
    <source>
        <dbReference type="ARBA" id="ARBA00022659"/>
    </source>
</evidence>
<reference evidence="6" key="3">
    <citation type="submission" date="2025-09" db="UniProtKB">
        <authorList>
            <consortium name="Ensembl"/>
        </authorList>
    </citation>
    <scope>IDENTIFICATION</scope>
</reference>
<dbReference type="Pfam" id="PF00084">
    <property type="entry name" value="Sushi"/>
    <property type="match status" value="1"/>
</dbReference>
<dbReference type="FunFam" id="2.10.70.10:FF:000026">
    <property type="entry name" value="Complement inhibitory factor H"/>
    <property type="match status" value="1"/>
</dbReference>
<comment type="caution">
    <text evidence="4">Lacks conserved residue(s) required for the propagation of feature annotation.</text>
</comment>
<dbReference type="PANTHER" id="PTHR45785">
    <property type="entry name" value="COMPLEMENT FACTOR H-RELATED"/>
    <property type="match status" value="1"/>
</dbReference>
<dbReference type="PANTHER" id="PTHR45785:SF7">
    <property type="entry name" value="COMPLEMENT FACTOR H"/>
    <property type="match status" value="1"/>
</dbReference>
<protein>
    <recommendedName>
        <fullName evidence="5">Sushi domain-containing protein</fullName>
    </recommendedName>
</protein>
<evidence type="ECO:0000259" key="5">
    <source>
        <dbReference type="PROSITE" id="PS50923"/>
    </source>
</evidence>
<dbReference type="GO" id="GO:0001851">
    <property type="term" value="F:complement component C3b binding"/>
    <property type="evidence" value="ECO:0007669"/>
    <property type="project" value="TreeGrafter"/>
</dbReference>
<proteinExistence type="predicted"/>
<evidence type="ECO:0000313" key="6">
    <source>
        <dbReference type="Ensembl" id="ENSCUSP00005004903.1"/>
    </source>
</evidence>
<dbReference type="Gene3D" id="2.10.70.10">
    <property type="entry name" value="Complement Module, domain 1"/>
    <property type="match status" value="2"/>
</dbReference>
<dbReference type="AlphaFoldDB" id="A0A8C3TYQ4"/>
<dbReference type="InterPro" id="IPR051503">
    <property type="entry name" value="ComplSys_Reg/VirEntry_Med"/>
</dbReference>
<dbReference type="SUPFAM" id="SSF57535">
    <property type="entry name" value="Complement control module/SCR domain"/>
    <property type="match status" value="2"/>
</dbReference>
<keyword evidence="3 4" id="KW-1015">Disulfide bond</keyword>
<feature type="domain" description="Sushi" evidence="5">
    <location>
        <begin position="21"/>
        <end position="79"/>
    </location>
</feature>
<dbReference type="GO" id="GO:0005615">
    <property type="term" value="C:extracellular space"/>
    <property type="evidence" value="ECO:0007669"/>
    <property type="project" value="TreeGrafter"/>
</dbReference>
<dbReference type="PROSITE" id="PS50923">
    <property type="entry name" value="SUSHI"/>
    <property type="match status" value="1"/>
</dbReference>
<dbReference type="FunFam" id="2.10.70.10:FF:000060">
    <property type="entry name" value="Complement inhibitory factor H"/>
    <property type="match status" value="1"/>
</dbReference>
<keyword evidence="7" id="KW-1185">Reference proteome</keyword>
<keyword evidence="2" id="KW-0732">Signal</keyword>
<reference evidence="6" key="2">
    <citation type="submission" date="2025-08" db="UniProtKB">
        <authorList>
            <consortium name="Ensembl"/>
        </authorList>
    </citation>
    <scope>IDENTIFICATION</scope>
</reference>
<dbReference type="Proteomes" id="UP000694563">
    <property type="component" value="Chromosome 9"/>
</dbReference>
<sequence length="190" mass="21499">FWLLPLQTSSLIGKFLSGQAGRCGTPPVIQSGELLVFPLQEYQQGDTVEYKCPDFYILEGSPTITCHNGQWTSPPVCLVACTASEEDMDRNNIELKWVVRSKLYSTSGDHIEFRCKPGYLRDPSSSSFRVQCVEGTLKYPRWPEQKEQVRGVSFKQLVGVSSQNWFFWGDLSQILPAKVRVGCKLIRISK</sequence>
<feature type="disulfide bond" evidence="4">
    <location>
        <begin position="23"/>
        <end position="66"/>
    </location>
</feature>
<accession>A0A8C3TYQ4</accession>